<name>L1L8N3_9ACTN</name>
<gene>
    <name evidence="1" type="ORF">STRIP9103_08097</name>
</gene>
<keyword evidence="2" id="KW-1185">Reference proteome</keyword>
<reference evidence="1 2" key="1">
    <citation type="submission" date="2012-11" db="EMBL/GenBank/DDBJ databases">
        <authorList>
            <person name="Huguet-Tapia J.C."/>
            <person name="Durkin A.S."/>
            <person name="Pettis G.S."/>
            <person name="Badger J.H."/>
        </authorList>
    </citation>
    <scope>NUCLEOTIDE SEQUENCE [LARGE SCALE GENOMIC DNA]</scope>
    <source>
        <strain evidence="1 2">91-03</strain>
    </source>
</reference>
<comment type="caution">
    <text evidence="1">The sequence shown here is derived from an EMBL/GenBank/DDBJ whole genome shotgun (WGS) entry which is preliminary data.</text>
</comment>
<organism evidence="1 2">
    <name type="scientific">Streptomyces ipomoeae 91-03</name>
    <dbReference type="NCBI Taxonomy" id="698759"/>
    <lineage>
        <taxon>Bacteria</taxon>
        <taxon>Bacillati</taxon>
        <taxon>Actinomycetota</taxon>
        <taxon>Actinomycetes</taxon>
        <taxon>Kitasatosporales</taxon>
        <taxon>Streptomycetaceae</taxon>
        <taxon>Streptomyces</taxon>
    </lineage>
</organism>
<dbReference type="RefSeq" id="WP_009293364.1">
    <property type="nucleotide sequence ID" value="NZ_AEJC01000007.1"/>
</dbReference>
<accession>L1L8N3</accession>
<dbReference type="EMBL" id="AEJC01000007">
    <property type="protein sequence ID" value="EKX69386.1"/>
    <property type="molecule type" value="Genomic_DNA"/>
</dbReference>
<protein>
    <submittedName>
        <fullName evidence="1">Uncharacterized protein</fullName>
    </submittedName>
</protein>
<dbReference type="AlphaFoldDB" id="L1L8N3"/>
<evidence type="ECO:0000313" key="2">
    <source>
        <dbReference type="Proteomes" id="UP000010411"/>
    </source>
</evidence>
<proteinExistence type="predicted"/>
<dbReference type="Proteomes" id="UP000010411">
    <property type="component" value="Unassembled WGS sequence"/>
</dbReference>
<sequence length="184" mass="20565">MSILAPTTDPPSPRRPGSTLRTAEITAELTRPPGTEQGHQLYWRSNLEFSLDCFICERFGRTTFFERGAEKALCSGTRKGLGRHNIAARIAAFTSTSTDERLTARILIDFWWAPFEDARDGGHSAAPTLHPWVRLNIGYYCQESRESGKTSTQTNAGRPWNLRCTHCDEPLATDAETPAIRLLV</sequence>
<evidence type="ECO:0000313" key="1">
    <source>
        <dbReference type="EMBL" id="EKX69386.1"/>
    </source>
</evidence>
<dbReference type="PATRIC" id="fig|698759.3.peg.67"/>